<evidence type="ECO:0000256" key="2">
    <source>
        <dbReference type="ARBA" id="ARBA00023015"/>
    </source>
</evidence>
<reference evidence="6 7" key="2">
    <citation type="submission" date="2014-05" db="EMBL/GenBank/DDBJ databases">
        <title>Genome sequence of the 3-chlorobenzoate degrading bacterium Pseudomonas knackmussii B13 shows multiple evidence for horizontal gene transfer.</title>
        <authorList>
            <person name="Miyazaki R."/>
            <person name="Bertelli C."/>
            <person name="Falquet L."/>
            <person name="Robinson-Rechavi M."/>
            <person name="Gharib W."/>
            <person name="Roy S."/>
            <person name="Van der Meer J.R."/>
        </authorList>
    </citation>
    <scope>NUCLEOTIDE SEQUENCE [LARGE SCALE GENOMIC DNA]</scope>
    <source>
        <strain evidence="6 7">B13</strain>
    </source>
</reference>
<proteinExistence type="inferred from homology"/>
<dbReference type="eggNOG" id="COG0583">
    <property type="taxonomic scope" value="Bacteria"/>
</dbReference>
<dbReference type="KEGG" id="pkc:PKB_5145"/>
<evidence type="ECO:0000259" key="5">
    <source>
        <dbReference type="PROSITE" id="PS50931"/>
    </source>
</evidence>
<dbReference type="CDD" id="cd08422">
    <property type="entry name" value="PBP2_CrgA_like"/>
    <property type="match status" value="1"/>
</dbReference>
<dbReference type="PROSITE" id="PS50931">
    <property type="entry name" value="HTH_LYSR"/>
    <property type="match status" value="1"/>
</dbReference>
<feature type="domain" description="HTH lysR-type" evidence="5">
    <location>
        <begin position="12"/>
        <end position="62"/>
    </location>
</feature>
<dbReference type="GO" id="GO:0003700">
    <property type="term" value="F:DNA-binding transcription factor activity"/>
    <property type="evidence" value="ECO:0007669"/>
    <property type="project" value="InterPro"/>
</dbReference>
<dbReference type="InterPro" id="IPR000847">
    <property type="entry name" value="LysR_HTH_N"/>
</dbReference>
<dbReference type="Pfam" id="PF03466">
    <property type="entry name" value="LysR_substrate"/>
    <property type="match status" value="1"/>
</dbReference>
<evidence type="ECO:0000256" key="3">
    <source>
        <dbReference type="ARBA" id="ARBA00023125"/>
    </source>
</evidence>
<dbReference type="Proteomes" id="UP000025241">
    <property type="component" value="Chromosome I"/>
</dbReference>
<dbReference type="GO" id="GO:0006351">
    <property type="term" value="P:DNA-templated transcription"/>
    <property type="evidence" value="ECO:0007669"/>
    <property type="project" value="TreeGrafter"/>
</dbReference>
<dbReference type="STRING" id="1301098.PKB_5145"/>
<dbReference type="InterPro" id="IPR005119">
    <property type="entry name" value="LysR_subst-bd"/>
</dbReference>
<dbReference type="Gene3D" id="1.10.10.10">
    <property type="entry name" value="Winged helix-like DNA-binding domain superfamily/Winged helix DNA-binding domain"/>
    <property type="match status" value="1"/>
</dbReference>
<dbReference type="SUPFAM" id="SSF46785">
    <property type="entry name" value="Winged helix' DNA-binding domain"/>
    <property type="match status" value="1"/>
</dbReference>
<dbReference type="InterPro" id="IPR036390">
    <property type="entry name" value="WH_DNA-bd_sf"/>
</dbReference>
<dbReference type="AlphaFoldDB" id="A0A024HPU8"/>
<dbReference type="PANTHER" id="PTHR30537:SF5">
    <property type="entry name" value="HTH-TYPE TRANSCRIPTIONAL ACTIVATOR TTDR-RELATED"/>
    <property type="match status" value="1"/>
</dbReference>
<dbReference type="RefSeq" id="WP_043255589.1">
    <property type="nucleotide sequence ID" value="NZ_HG322950.1"/>
</dbReference>
<comment type="similarity">
    <text evidence="1">Belongs to the LysR transcriptional regulatory family.</text>
</comment>
<evidence type="ECO:0000256" key="1">
    <source>
        <dbReference type="ARBA" id="ARBA00009437"/>
    </source>
</evidence>
<keyword evidence="3" id="KW-0238">DNA-binding</keyword>
<accession>A0A024HPU8</accession>
<dbReference type="InterPro" id="IPR058163">
    <property type="entry name" value="LysR-type_TF_proteobact-type"/>
</dbReference>
<dbReference type="PATRIC" id="fig|1301098.3.peg.5118"/>
<keyword evidence="7" id="KW-1185">Reference proteome</keyword>
<name>A0A024HPU8_PSEKB</name>
<dbReference type="OrthoDB" id="9786526at2"/>
<dbReference type="PANTHER" id="PTHR30537">
    <property type="entry name" value="HTH-TYPE TRANSCRIPTIONAL REGULATOR"/>
    <property type="match status" value="1"/>
</dbReference>
<evidence type="ECO:0000313" key="6">
    <source>
        <dbReference type="EMBL" id="CDF86458.1"/>
    </source>
</evidence>
<dbReference type="GO" id="GO:0043565">
    <property type="term" value="F:sequence-specific DNA binding"/>
    <property type="evidence" value="ECO:0007669"/>
    <property type="project" value="TreeGrafter"/>
</dbReference>
<dbReference type="FunFam" id="3.40.190.290:FF:000001">
    <property type="entry name" value="Transcriptional regulator, LysR family"/>
    <property type="match status" value="1"/>
</dbReference>
<gene>
    <name evidence="6" type="ORF">PKB_5145</name>
</gene>
<reference evidence="6 7" key="1">
    <citation type="submission" date="2013-03" db="EMBL/GenBank/DDBJ databases">
        <authorList>
            <person name="Linke B."/>
        </authorList>
    </citation>
    <scope>NUCLEOTIDE SEQUENCE [LARGE SCALE GENOMIC DNA]</scope>
    <source>
        <strain evidence="6 7">B13</strain>
    </source>
</reference>
<dbReference type="HOGENOM" id="CLU_039613_16_2_6"/>
<protein>
    <submittedName>
        <fullName evidence="6">Putative transcriptional regulator, LysR family</fullName>
    </submittedName>
</protein>
<dbReference type="InterPro" id="IPR036388">
    <property type="entry name" value="WH-like_DNA-bd_sf"/>
</dbReference>
<dbReference type="Pfam" id="PF00126">
    <property type="entry name" value="HTH_1"/>
    <property type="match status" value="1"/>
</dbReference>
<dbReference type="Gene3D" id="3.40.190.290">
    <property type="match status" value="1"/>
</dbReference>
<keyword evidence="4" id="KW-0804">Transcription</keyword>
<dbReference type="SUPFAM" id="SSF53850">
    <property type="entry name" value="Periplasmic binding protein-like II"/>
    <property type="match status" value="1"/>
</dbReference>
<dbReference type="FunFam" id="1.10.10.10:FF:000001">
    <property type="entry name" value="LysR family transcriptional regulator"/>
    <property type="match status" value="1"/>
</dbReference>
<sequence>MRSHDRYSEILAFVAVARRGSFIQAAEDLGMTASALSRKLQALEQRVGVRLLQRTTRRGSLTEAGALYLERGRRWLEDLEDADQALADLAGNVRGRLRVSLPMHFGRLHVVPALPELLARHPQLDLDLDLSDRQHDLVADGFDCAMRIGQLVDSSLVARRLAENRRVLVASPEYLERAGMPQHPNELTQHSCLHFSLFREGDVWHLLRGDERCEVPVHGRIRANYGGALVEAALAGLGITLTATFIAGPALRRGELVQVLPEWQLPPMHIWMLYPSGRFLAPKVRAFSDFFAERFAGVPYWEPEALGG</sequence>
<organism evidence="6 7">
    <name type="scientific">Pseudomonas knackmussii (strain DSM 6978 / CCUG 54928 / LMG 23759 / B13)</name>
    <dbReference type="NCBI Taxonomy" id="1301098"/>
    <lineage>
        <taxon>Bacteria</taxon>
        <taxon>Pseudomonadati</taxon>
        <taxon>Pseudomonadota</taxon>
        <taxon>Gammaproteobacteria</taxon>
        <taxon>Pseudomonadales</taxon>
        <taxon>Pseudomonadaceae</taxon>
        <taxon>Pseudomonas</taxon>
    </lineage>
</organism>
<evidence type="ECO:0000256" key="4">
    <source>
        <dbReference type="ARBA" id="ARBA00023163"/>
    </source>
</evidence>
<evidence type="ECO:0000313" key="7">
    <source>
        <dbReference type="Proteomes" id="UP000025241"/>
    </source>
</evidence>
<keyword evidence="2" id="KW-0805">Transcription regulation</keyword>
<dbReference type="EMBL" id="HG322950">
    <property type="protein sequence ID" value="CDF86458.1"/>
    <property type="molecule type" value="Genomic_DNA"/>
</dbReference>